<dbReference type="EMBL" id="VWSJ01000010">
    <property type="protein sequence ID" value="MSN96351.1"/>
    <property type="molecule type" value="Genomic_DNA"/>
</dbReference>
<reference evidence="3 4" key="1">
    <citation type="submission" date="2019-09" db="EMBL/GenBank/DDBJ databases">
        <authorList>
            <person name="Silva M."/>
            <person name="Pereira G."/>
            <person name="Lopes-Da-Costa L."/>
            <person name="Silva E."/>
        </authorList>
    </citation>
    <scope>NUCLEOTIDE SEQUENCE [LARGE SCALE GENOMIC DNA]</scope>
    <source>
        <strain evidence="3 4">FMV-PI01</strain>
    </source>
</reference>
<comment type="caution">
    <text evidence="3">The sequence shown here is derived from an EMBL/GenBank/DDBJ whole genome shotgun (WGS) entry which is preliminary data.</text>
</comment>
<dbReference type="Pfam" id="PF05838">
    <property type="entry name" value="Glyco_hydro_108"/>
    <property type="match status" value="1"/>
</dbReference>
<protein>
    <submittedName>
        <fullName evidence="3">Peptidoglycan domain protein</fullName>
    </submittedName>
</protein>
<feature type="domain" description="Peptidoglycan binding" evidence="2">
    <location>
        <begin position="113"/>
        <end position="179"/>
    </location>
</feature>
<sequence length="182" mass="21543">MLNLHVYPYIGNRDIRTIKEIEIINLLKIPEKEGIYEKAYPDWGGWGIIKMHIKEYGNKRASEFCYKDRNLTDLVEDFYKKNFWDKMGLDDVFPYRTADLMFKFAVNVGINRAVRYTQDVVGVSAVGIAGRNTLKALNSYNPMKFEVEYKDKFERYYKRLADNNPTRYAHFLNGWLNRVKIS</sequence>
<dbReference type="InterPro" id="IPR023346">
    <property type="entry name" value="Lysozyme-like_dom_sf"/>
</dbReference>
<proteinExistence type="predicted"/>
<evidence type="ECO:0000259" key="1">
    <source>
        <dbReference type="Pfam" id="PF05838"/>
    </source>
</evidence>
<dbReference type="AlphaFoldDB" id="A0A6L5WKT2"/>
<dbReference type="InterPro" id="IPR018537">
    <property type="entry name" value="Peptidoglycan-bd_3"/>
</dbReference>
<reference evidence="3 4" key="2">
    <citation type="submission" date="2020-03" db="EMBL/GenBank/DDBJ databases">
        <title>Campylobacter portucalensis sp. nov., a new species of Campylobacter isolated from the reproductive tract of bulls.</title>
        <authorList>
            <person name="Silva M.F."/>
            <person name="Pereira G."/>
            <person name="Carneiro C."/>
            <person name="Hemphill A."/>
            <person name="Mateus L."/>
            <person name="Lopes-Da-Costa L."/>
            <person name="Silva E."/>
        </authorList>
    </citation>
    <scope>NUCLEOTIDE SEQUENCE [LARGE SCALE GENOMIC DNA]</scope>
    <source>
        <strain evidence="3 4">FMV-PI01</strain>
    </source>
</reference>
<dbReference type="Proteomes" id="UP000476338">
    <property type="component" value="Unassembled WGS sequence"/>
</dbReference>
<feature type="domain" description="TtsA-like Glycoside hydrolase family 108" evidence="1">
    <location>
        <begin position="29"/>
        <end position="109"/>
    </location>
</feature>
<gene>
    <name evidence="3" type="ORF">F1B92_03955</name>
</gene>
<keyword evidence="4" id="KW-1185">Reference proteome</keyword>
<dbReference type="InterPro" id="IPR008565">
    <property type="entry name" value="TtsA-like_GH18_dom"/>
</dbReference>
<organism evidence="3 4">
    <name type="scientific">Campylobacter portucalensis</name>
    <dbReference type="NCBI Taxonomy" id="2608384"/>
    <lineage>
        <taxon>Bacteria</taxon>
        <taxon>Pseudomonadati</taxon>
        <taxon>Campylobacterota</taxon>
        <taxon>Epsilonproteobacteria</taxon>
        <taxon>Campylobacterales</taxon>
        <taxon>Campylobacteraceae</taxon>
        <taxon>Campylobacter</taxon>
    </lineage>
</organism>
<evidence type="ECO:0000259" key="2">
    <source>
        <dbReference type="Pfam" id="PF09374"/>
    </source>
</evidence>
<dbReference type="Pfam" id="PF09374">
    <property type="entry name" value="PG_binding_3"/>
    <property type="match status" value="1"/>
</dbReference>
<name>A0A6L5WKT2_9BACT</name>
<evidence type="ECO:0000313" key="4">
    <source>
        <dbReference type="Proteomes" id="UP000476338"/>
    </source>
</evidence>
<accession>A0A6L5WKT2</accession>
<dbReference type="Gene3D" id="1.20.141.10">
    <property type="entry name" value="Chitosanase, subunit A, domain 1"/>
    <property type="match status" value="1"/>
</dbReference>
<evidence type="ECO:0000313" key="3">
    <source>
        <dbReference type="EMBL" id="MSN96351.1"/>
    </source>
</evidence>
<dbReference type="SUPFAM" id="SSF53955">
    <property type="entry name" value="Lysozyme-like"/>
    <property type="match status" value="1"/>
</dbReference>